<gene>
    <name evidence="1" type="ORF">Pan54_43580</name>
</gene>
<accession>A0A5C5XL71</accession>
<evidence type="ECO:0000313" key="1">
    <source>
        <dbReference type="EMBL" id="TWT63604.1"/>
    </source>
</evidence>
<dbReference type="RefSeq" id="WP_146505332.1">
    <property type="nucleotide sequence ID" value="NZ_SJPG01000001.1"/>
</dbReference>
<dbReference type="AlphaFoldDB" id="A0A5C5XL71"/>
<reference evidence="1 2" key="1">
    <citation type="submission" date="2019-02" db="EMBL/GenBank/DDBJ databases">
        <title>Deep-cultivation of Planctomycetes and their phenomic and genomic characterization uncovers novel biology.</title>
        <authorList>
            <person name="Wiegand S."/>
            <person name="Jogler M."/>
            <person name="Boedeker C."/>
            <person name="Pinto D."/>
            <person name="Vollmers J."/>
            <person name="Rivas-Marin E."/>
            <person name="Kohn T."/>
            <person name="Peeters S.H."/>
            <person name="Heuer A."/>
            <person name="Rast P."/>
            <person name="Oberbeckmann S."/>
            <person name="Bunk B."/>
            <person name="Jeske O."/>
            <person name="Meyerdierks A."/>
            <person name="Storesund J.E."/>
            <person name="Kallscheuer N."/>
            <person name="Luecker S."/>
            <person name="Lage O.M."/>
            <person name="Pohl T."/>
            <person name="Merkel B.J."/>
            <person name="Hornburger P."/>
            <person name="Mueller R.-W."/>
            <person name="Bruemmer F."/>
            <person name="Labrenz M."/>
            <person name="Spormann A.M."/>
            <person name="Op Den Camp H."/>
            <person name="Overmann J."/>
            <person name="Amann R."/>
            <person name="Jetten M.S.M."/>
            <person name="Mascher T."/>
            <person name="Medema M.H."/>
            <person name="Devos D.P."/>
            <person name="Kaster A.-K."/>
            <person name="Ovreas L."/>
            <person name="Rohde M."/>
            <person name="Galperin M.Y."/>
            <person name="Jogler C."/>
        </authorList>
    </citation>
    <scope>NUCLEOTIDE SEQUENCE [LARGE SCALE GENOMIC DNA]</scope>
    <source>
        <strain evidence="1 2">Pan54</strain>
    </source>
</reference>
<organism evidence="1 2">
    <name type="scientific">Rubinisphaera italica</name>
    <dbReference type="NCBI Taxonomy" id="2527969"/>
    <lineage>
        <taxon>Bacteria</taxon>
        <taxon>Pseudomonadati</taxon>
        <taxon>Planctomycetota</taxon>
        <taxon>Planctomycetia</taxon>
        <taxon>Planctomycetales</taxon>
        <taxon>Planctomycetaceae</taxon>
        <taxon>Rubinisphaera</taxon>
    </lineage>
</organism>
<proteinExistence type="predicted"/>
<dbReference type="OrthoDB" id="9810539at2"/>
<keyword evidence="2" id="KW-1185">Reference proteome</keyword>
<sequence length="66" mass="7294">MSNPPQKQDTGPATLGIHMKCCNVYIYARINAVKDAYVGWCPKCAKQVRINISKEGGSSSRFFEAN</sequence>
<comment type="caution">
    <text evidence="1">The sequence shown here is derived from an EMBL/GenBank/DDBJ whole genome shotgun (WGS) entry which is preliminary data.</text>
</comment>
<dbReference type="EMBL" id="SJPG01000001">
    <property type="protein sequence ID" value="TWT63604.1"/>
    <property type="molecule type" value="Genomic_DNA"/>
</dbReference>
<name>A0A5C5XL71_9PLAN</name>
<protein>
    <submittedName>
        <fullName evidence="1">Uncharacterized protein</fullName>
    </submittedName>
</protein>
<dbReference type="Proteomes" id="UP000316095">
    <property type="component" value="Unassembled WGS sequence"/>
</dbReference>
<evidence type="ECO:0000313" key="2">
    <source>
        <dbReference type="Proteomes" id="UP000316095"/>
    </source>
</evidence>